<dbReference type="RefSeq" id="WP_100341066.1">
    <property type="nucleotide sequence ID" value="NZ_PGFJ01000001.1"/>
</dbReference>
<accession>A0A2H9VVP9</accession>
<evidence type="ECO:0000256" key="2">
    <source>
        <dbReference type="ARBA" id="ARBA00007543"/>
    </source>
</evidence>
<keyword evidence="6 7" id="KW-0472">Membrane</keyword>
<protein>
    <submittedName>
        <fullName evidence="8">Cytochrome d ubiquinol oxidase subunit II</fullName>
    </submittedName>
</protein>
<dbReference type="GO" id="GO:0016682">
    <property type="term" value="F:oxidoreductase activity, acting on diphenols and related substances as donors, oxygen as acceptor"/>
    <property type="evidence" value="ECO:0007669"/>
    <property type="project" value="TreeGrafter"/>
</dbReference>
<evidence type="ECO:0000256" key="6">
    <source>
        <dbReference type="ARBA" id="ARBA00023136"/>
    </source>
</evidence>
<feature type="transmembrane region" description="Helical" evidence="7">
    <location>
        <begin position="53"/>
        <end position="75"/>
    </location>
</feature>
<feature type="transmembrane region" description="Helical" evidence="7">
    <location>
        <begin position="160"/>
        <end position="184"/>
    </location>
</feature>
<comment type="subcellular location">
    <subcellularLocation>
        <location evidence="1">Cell membrane</location>
        <topology evidence="1">Multi-pass membrane protein</topology>
    </subcellularLocation>
</comment>
<keyword evidence="5 7" id="KW-1133">Transmembrane helix</keyword>
<dbReference type="GO" id="GO:0070069">
    <property type="term" value="C:cytochrome complex"/>
    <property type="evidence" value="ECO:0007669"/>
    <property type="project" value="TreeGrafter"/>
</dbReference>
<dbReference type="InterPro" id="IPR003317">
    <property type="entry name" value="Cyt-d_oxidase_su2"/>
</dbReference>
<feature type="transmembrane region" description="Helical" evidence="7">
    <location>
        <begin position="229"/>
        <end position="251"/>
    </location>
</feature>
<evidence type="ECO:0000313" key="8">
    <source>
        <dbReference type="EMBL" id="PJJ84895.1"/>
    </source>
</evidence>
<dbReference type="GO" id="GO:0005886">
    <property type="term" value="C:plasma membrane"/>
    <property type="evidence" value="ECO:0007669"/>
    <property type="project" value="UniProtKB-SubCell"/>
</dbReference>
<dbReference type="EMBL" id="PGFJ01000001">
    <property type="protein sequence ID" value="PJJ84895.1"/>
    <property type="molecule type" value="Genomic_DNA"/>
</dbReference>
<name>A0A2H9VVP9_9SPHI</name>
<dbReference type="Proteomes" id="UP000242687">
    <property type="component" value="Unassembled WGS sequence"/>
</dbReference>
<feature type="transmembrane region" description="Helical" evidence="7">
    <location>
        <begin position="263"/>
        <end position="285"/>
    </location>
</feature>
<sequence>MLTVIILFLCLAILLYFLLGGADFGAGIIELFTSEANRQRTRSTSYQAIGPVWEANHMWLVIAVVILFVGFPNIYSVMCTYLHIPILAMLMGIIARGTAFTFRHYDAIKGYRTQTLYNSIFIYSSFLTPLFLGIIAGSALSRRIDTEATNFADAYIFCWLNGFSIAVGLFTVALCGFLAAIYLIGEADNDFDIKRFFKKAKMLNIVAFFCGGLVFLAAETSNIRMAKWIFGNPVSLIAVILASLSLVLLWVSINRGKRYIIRVFAAFQVSMILLSVGYTHYPYFITEKNGNHLSLLTDHASASTVNVLGWALVVGSLFILPALGYLFYSFRGHTDHD</sequence>
<feature type="transmembrane region" description="Helical" evidence="7">
    <location>
        <begin position="205"/>
        <end position="223"/>
    </location>
</feature>
<dbReference type="PANTHER" id="PTHR43141:SF4">
    <property type="entry name" value="CYTOCHROME BD2 SUBUNIT II"/>
    <property type="match status" value="1"/>
</dbReference>
<dbReference type="GO" id="GO:0009055">
    <property type="term" value="F:electron transfer activity"/>
    <property type="evidence" value="ECO:0007669"/>
    <property type="project" value="TreeGrafter"/>
</dbReference>
<keyword evidence="4 7" id="KW-0812">Transmembrane</keyword>
<evidence type="ECO:0000256" key="5">
    <source>
        <dbReference type="ARBA" id="ARBA00022989"/>
    </source>
</evidence>
<feature type="transmembrane region" description="Helical" evidence="7">
    <location>
        <begin position="81"/>
        <end position="99"/>
    </location>
</feature>
<feature type="transmembrane region" description="Helical" evidence="7">
    <location>
        <begin position="6"/>
        <end position="32"/>
    </location>
</feature>
<dbReference type="Pfam" id="PF02322">
    <property type="entry name" value="Cyt_bd_oxida_II"/>
    <property type="match status" value="1"/>
</dbReference>
<comment type="caution">
    <text evidence="8">The sequence shown here is derived from an EMBL/GenBank/DDBJ whole genome shotgun (WGS) entry which is preliminary data.</text>
</comment>
<dbReference type="AlphaFoldDB" id="A0A2H9VVP9"/>
<proteinExistence type="inferred from homology"/>
<evidence type="ECO:0000256" key="3">
    <source>
        <dbReference type="ARBA" id="ARBA00022475"/>
    </source>
</evidence>
<dbReference type="PANTHER" id="PTHR43141">
    <property type="entry name" value="CYTOCHROME BD2 SUBUNIT II"/>
    <property type="match status" value="1"/>
</dbReference>
<organism evidence="8 9">
    <name type="scientific">Mucilaginibacter auburnensis</name>
    <dbReference type="NCBI Taxonomy" id="1457233"/>
    <lineage>
        <taxon>Bacteria</taxon>
        <taxon>Pseudomonadati</taxon>
        <taxon>Bacteroidota</taxon>
        <taxon>Sphingobacteriia</taxon>
        <taxon>Sphingobacteriales</taxon>
        <taxon>Sphingobacteriaceae</taxon>
        <taxon>Mucilaginibacter</taxon>
    </lineage>
</organism>
<evidence type="ECO:0000256" key="4">
    <source>
        <dbReference type="ARBA" id="ARBA00022692"/>
    </source>
</evidence>
<gene>
    <name evidence="8" type="ORF">CLV57_1917</name>
</gene>
<feature type="transmembrane region" description="Helical" evidence="7">
    <location>
        <begin position="305"/>
        <end position="328"/>
    </location>
</feature>
<feature type="transmembrane region" description="Helical" evidence="7">
    <location>
        <begin position="120"/>
        <end position="140"/>
    </location>
</feature>
<evidence type="ECO:0000256" key="1">
    <source>
        <dbReference type="ARBA" id="ARBA00004651"/>
    </source>
</evidence>
<comment type="similarity">
    <text evidence="2">Belongs to the cytochrome ubiquinol oxidase subunit 2 family.</text>
</comment>
<evidence type="ECO:0000256" key="7">
    <source>
        <dbReference type="SAM" id="Phobius"/>
    </source>
</evidence>
<reference evidence="8 9" key="1">
    <citation type="submission" date="2017-11" db="EMBL/GenBank/DDBJ databases">
        <title>Genomic Encyclopedia of Archaeal and Bacterial Type Strains, Phase II (KMG-II): From Individual Species to Whole Genera.</title>
        <authorList>
            <person name="Goeker M."/>
        </authorList>
    </citation>
    <scope>NUCLEOTIDE SEQUENCE [LARGE SCALE GENOMIC DNA]</scope>
    <source>
        <strain evidence="8 9">DSM 28175</strain>
    </source>
</reference>
<keyword evidence="9" id="KW-1185">Reference proteome</keyword>
<dbReference type="GO" id="GO:0019646">
    <property type="term" value="P:aerobic electron transport chain"/>
    <property type="evidence" value="ECO:0007669"/>
    <property type="project" value="TreeGrafter"/>
</dbReference>
<keyword evidence="3" id="KW-1003">Cell membrane</keyword>
<evidence type="ECO:0000313" key="9">
    <source>
        <dbReference type="Proteomes" id="UP000242687"/>
    </source>
</evidence>
<dbReference type="OrthoDB" id="9776710at2"/>